<dbReference type="STRING" id="10181.G5ARQ6"/>
<accession>G5ARQ6</accession>
<dbReference type="EMBL" id="JH166620">
    <property type="protein sequence ID" value="EHA99716.1"/>
    <property type="molecule type" value="Genomic_DNA"/>
</dbReference>
<protein>
    <submittedName>
        <fullName evidence="1">Protein BHLHB9</fullName>
    </submittedName>
</protein>
<organism evidence="1 2">
    <name type="scientific">Heterocephalus glaber</name>
    <name type="common">Naked mole rat</name>
    <dbReference type="NCBI Taxonomy" id="10181"/>
    <lineage>
        <taxon>Eukaryota</taxon>
        <taxon>Metazoa</taxon>
        <taxon>Chordata</taxon>
        <taxon>Craniata</taxon>
        <taxon>Vertebrata</taxon>
        <taxon>Euteleostomi</taxon>
        <taxon>Mammalia</taxon>
        <taxon>Eutheria</taxon>
        <taxon>Euarchontoglires</taxon>
        <taxon>Glires</taxon>
        <taxon>Rodentia</taxon>
        <taxon>Hystricomorpha</taxon>
        <taxon>Bathyergidae</taxon>
        <taxon>Heterocephalus</taxon>
    </lineage>
</organism>
<dbReference type="Proteomes" id="UP000006813">
    <property type="component" value="Unassembled WGS sequence"/>
</dbReference>
<dbReference type="InParanoid" id="G5ARQ6"/>
<reference evidence="1 2" key="1">
    <citation type="journal article" date="2011" name="Nature">
        <title>Genome sequencing reveals insights into physiology and longevity of the naked mole rat.</title>
        <authorList>
            <person name="Kim E.B."/>
            <person name="Fang X."/>
            <person name="Fushan A.A."/>
            <person name="Huang Z."/>
            <person name="Lobanov A.V."/>
            <person name="Han L."/>
            <person name="Marino S.M."/>
            <person name="Sun X."/>
            <person name="Turanov A.A."/>
            <person name="Yang P."/>
            <person name="Yim S.H."/>
            <person name="Zhao X."/>
            <person name="Kasaikina M.V."/>
            <person name="Stoletzki N."/>
            <person name="Peng C."/>
            <person name="Polak P."/>
            <person name="Xiong Z."/>
            <person name="Kiezun A."/>
            <person name="Zhu Y."/>
            <person name="Chen Y."/>
            <person name="Kryukov G.V."/>
            <person name="Zhang Q."/>
            <person name="Peshkin L."/>
            <person name="Yang L."/>
            <person name="Bronson R.T."/>
            <person name="Buffenstein R."/>
            <person name="Wang B."/>
            <person name="Han C."/>
            <person name="Li Q."/>
            <person name="Chen L."/>
            <person name="Zhao W."/>
            <person name="Sunyaev S.R."/>
            <person name="Park T.J."/>
            <person name="Zhang G."/>
            <person name="Wang J."/>
            <person name="Gladyshev V.N."/>
        </authorList>
    </citation>
    <scope>NUCLEOTIDE SEQUENCE [LARGE SCALE GENOMIC DNA]</scope>
</reference>
<evidence type="ECO:0000313" key="2">
    <source>
        <dbReference type="Proteomes" id="UP000006813"/>
    </source>
</evidence>
<proteinExistence type="predicted"/>
<dbReference type="AlphaFoldDB" id="G5ARQ6"/>
<evidence type="ECO:0000313" key="1">
    <source>
        <dbReference type="EMBL" id="EHA99716.1"/>
    </source>
</evidence>
<gene>
    <name evidence="1" type="ORF">GW7_17541</name>
</gene>
<sequence length="124" mass="13702">MVPSEPKAPVKVIADVSCKAENEVTRSMCKDKAGIKTWFWAGEEANISCWFWKGEEAGNHSSTKDKSKADTGAQVCAEKLESVAVASCKSVSGVDEEEEENVIRNWFWEDGTNFDPEPKLVQDS</sequence>
<name>G5ARQ6_HETGA</name>